<dbReference type="VEuPathDB" id="TriTrypDB:TM35_000051600"/>
<evidence type="ECO:0000256" key="3">
    <source>
        <dbReference type="ARBA" id="ARBA00023212"/>
    </source>
</evidence>
<evidence type="ECO:0000256" key="4">
    <source>
        <dbReference type="ARBA" id="ARBA00023273"/>
    </source>
</evidence>
<evidence type="ECO:0000256" key="1">
    <source>
        <dbReference type="ARBA" id="ARBA00004430"/>
    </source>
</evidence>
<evidence type="ECO:0000256" key="7">
    <source>
        <dbReference type="SAM" id="Coils"/>
    </source>
</evidence>
<protein>
    <recommendedName>
        <fullName evidence="6">Cilia- and flagella-associated protein 91</fullName>
    </recommendedName>
</protein>
<dbReference type="GO" id="GO:0005930">
    <property type="term" value="C:axoneme"/>
    <property type="evidence" value="ECO:0007669"/>
    <property type="project" value="UniProtKB-SubCell"/>
</dbReference>
<dbReference type="PANTHER" id="PTHR22455:SF10">
    <property type="entry name" value="CILIA- AND FLAGELLA-ASSOCIATED PROTEIN 91"/>
    <property type="match status" value="1"/>
</dbReference>
<evidence type="ECO:0000256" key="5">
    <source>
        <dbReference type="ARBA" id="ARBA00029468"/>
    </source>
</evidence>
<dbReference type="Proteomes" id="UP000192257">
    <property type="component" value="Unassembled WGS sequence"/>
</dbReference>
<dbReference type="STRING" id="67003.A0A1X0P3Q9"/>
<sequence>MYFGTQQRPQPSALGTRGFAAEVAGRDRVRYFRRPVEAHPPLGGYVDVGSVRFAASAPSTPLPLGPIAPGTFPHAARPHHLPAIKKRTAKREGEFGRRTRSATPSESATLTGTGAGTGTRDAGMQTVYRENEAQTVPYTPAYRIPEGGDPNPQILGLSELKWNDGLPAGMEEVELIQRIRRRRAVEASLPPETDAKSAEIRHLALFELEEQERKEKEEHMEKIRQRRLDAIRETLEKREAAREESNRRRLEAVKAQKLADLRRVIERTELRRIAAGQKSIEKGASKTSPSPALGMYAVDPIESCKNKKDLIESYSKYGVAAALPQIPSSTTTTPPPPVGPSDHFRHYDVRPTMLTIPEGIQELETTKIPRIQKLPPNAFVAPENYAINSLPTLYQRREATRVVDALEYVNANIHKSESPEENIHVLELYRATPRLQRPDTPELELEGDAEEELEEACVLLQRLLRGRAVQNDFFDGKERCRGLIEELQAASNAKYAERSPEEKKVEEDAKRREEIADSLGDEAQGDIISETLDYLFHELTRQQDLSALEELRREAEAVRADREVKEAELRTQERILHDKEAVQYTAYIRAIDDVIECYTHELYTGSAEECAMEEAIDTECKRLEKLTSSTPSLVDPESTETLVCDMLDNFVLPTVVDMVCLKSDELDRKAPAAAAAESSQSIIPPK</sequence>
<dbReference type="RefSeq" id="XP_028885630.1">
    <property type="nucleotide sequence ID" value="XM_029022815.1"/>
</dbReference>
<reference evidence="10 11" key="1">
    <citation type="submission" date="2017-03" db="EMBL/GenBank/DDBJ databases">
        <title>An alternative strategy for trypanosome survival in the mammalian bloodstream revealed through genome and transcriptome analysis of the ubiquitous bovine parasite Trypanosoma (Megatrypanum) theileri.</title>
        <authorList>
            <person name="Kelly S."/>
            <person name="Ivens A."/>
            <person name="Mott A."/>
            <person name="O'Neill E."/>
            <person name="Emms D."/>
            <person name="Macleod O."/>
            <person name="Voorheis P."/>
            <person name="Matthews J."/>
            <person name="Matthews K."/>
            <person name="Carrington M."/>
        </authorList>
    </citation>
    <scope>NUCLEOTIDE SEQUENCE [LARGE SCALE GENOMIC DNA]</scope>
    <source>
        <strain evidence="10">Edinburgh</strain>
    </source>
</reference>
<organism evidence="10 11">
    <name type="scientific">Trypanosoma theileri</name>
    <dbReference type="NCBI Taxonomy" id="67003"/>
    <lineage>
        <taxon>Eukaryota</taxon>
        <taxon>Discoba</taxon>
        <taxon>Euglenozoa</taxon>
        <taxon>Kinetoplastea</taxon>
        <taxon>Metakinetoplastina</taxon>
        <taxon>Trypanosomatida</taxon>
        <taxon>Trypanosomatidae</taxon>
        <taxon>Trypanosoma</taxon>
    </lineage>
</organism>
<evidence type="ECO:0000256" key="8">
    <source>
        <dbReference type="SAM" id="MobiDB-lite"/>
    </source>
</evidence>
<dbReference type="GeneID" id="39982595"/>
<comment type="similarity">
    <text evidence="5">Belongs to the CFAP91 family.</text>
</comment>
<dbReference type="Pfam" id="PF14738">
    <property type="entry name" value="CFAP91"/>
    <property type="match status" value="1"/>
</dbReference>
<dbReference type="InterPro" id="IPR026720">
    <property type="entry name" value="CFAP91"/>
</dbReference>
<comment type="subcellular location">
    <subcellularLocation>
        <location evidence="1">Cytoplasm</location>
        <location evidence="1">Cytoskeleton</location>
        <location evidence="1">Cilium axoneme</location>
    </subcellularLocation>
</comment>
<evidence type="ECO:0000256" key="6">
    <source>
        <dbReference type="ARBA" id="ARBA00029555"/>
    </source>
</evidence>
<evidence type="ECO:0000259" key="9">
    <source>
        <dbReference type="Pfam" id="PF14738"/>
    </source>
</evidence>
<keyword evidence="3" id="KW-0206">Cytoskeleton</keyword>
<dbReference type="InterPro" id="IPR032840">
    <property type="entry name" value="CFAP91_dom"/>
</dbReference>
<dbReference type="EMBL" id="NBCO01000005">
    <property type="protein sequence ID" value="ORC91564.1"/>
    <property type="molecule type" value="Genomic_DNA"/>
</dbReference>
<feature type="compositionally biased region" description="Low complexity" evidence="8">
    <location>
        <begin position="108"/>
        <end position="121"/>
    </location>
</feature>
<evidence type="ECO:0000313" key="10">
    <source>
        <dbReference type="EMBL" id="ORC91564.1"/>
    </source>
</evidence>
<accession>A0A1X0P3Q9</accession>
<dbReference type="AlphaFoldDB" id="A0A1X0P3Q9"/>
<feature type="coiled-coil region" evidence="7">
    <location>
        <begin position="206"/>
        <end position="248"/>
    </location>
</feature>
<evidence type="ECO:0000256" key="2">
    <source>
        <dbReference type="ARBA" id="ARBA00022490"/>
    </source>
</evidence>
<keyword evidence="2" id="KW-0963">Cytoplasm</keyword>
<evidence type="ECO:0000313" key="11">
    <source>
        <dbReference type="Proteomes" id="UP000192257"/>
    </source>
</evidence>
<gene>
    <name evidence="10" type="ORF">TM35_000051600</name>
</gene>
<feature type="coiled-coil region" evidence="7">
    <location>
        <begin position="541"/>
        <end position="568"/>
    </location>
</feature>
<dbReference type="PANTHER" id="PTHR22455">
    <property type="entry name" value="CILIA- AND FLAGELLA-ASSOCIATED PROTEIN 91"/>
    <property type="match status" value="1"/>
</dbReference>
<keyword evidence="4" id="KW-0966">Cell projection</keyword>
<keyword evidence="7" id="KW-0175">Coiled coil</keyword>
<feature type="domain" description="CFAP91" evidence="9">
    <location>
        <begin position="124"/>
        <end position="277"/>
    </location>
</feature>
<proteinExistence type="inferred from homology"/>
<dbReference type="OrthoDB" id="567787at2759"/>
<comment type="caution">
    <text evidence="10">The sequence shown here is derived from an EMBL/GenBank/DDBJ whole genome shotgun (WGS) entry which is preliminary data.</text>
</comment>
<name>A0A1X0P3Q9_9TRYP</name>
<keyword evidence="11" id="KW-1185">Reference proteome</keyword>
<feature type="region of interest" description="Disordered" evidence="8">
    <location>
        <begin position="89"/>
        <end position="121"/>
    </location>
</feature>